<keyword evidence="4" id="KW-0472">Membrane</keyword>
<proteinExistence type="inferred from homology"/>
<sequence>MAGGKKAATVLVKLLSTAGTGYFYVARKNPRKLPKKLEFVKYDPRVQRHVLFTETKLK</sequence>
<evidence type="ECO:0000256" key="2">
    <source>
        <dbReference type="ARBA" id="ARBA00022980"/>
    </source>
</evidence>
<dbReference type="Proteomes" id="UP000239899">
    <property type="component" value="Unassembled WGS sequence"/>
</dbReference>
<dbReference type="GO" id="GO:0015934">
    <property type="term" value="C:large ribosomal subunit"/>
    <property type="evidence" value="ECO:0007669"/>
    <property type="project" value="TreeGrafter"/>
</dbReference>
<name>A0A2P6TWZ3_CHLSO</name>
<dbReference type="InterPro" id="IPR038584">
    <property type="entry name" value="Ribosomal_bL33_sf"/>
</dbReference>
<dbReference type="GO" id="GO:0006412">
    <property type="term" value="P:translation"/>
    <property type="evidence" value="ECO:0007669"/>
    <property type="project" value="InterPro"/>
</dbReference>
<dbReference type="FunFam" id="2.20.28.120:FF:000006">
    <property type="entry name" value="50S ribosomal protein L33"/>
    <property type="match status" value="1"/>
</dbReference>
<dbReference type="Pfam" id="PF00471">
    <property type="entry name" value="Ribosomal_L33"/>
    <property type="match status" value="1"/>
</dbReference>
<dbReference type="OrthoDB" id="275534at2759"/>
<dbReference type="NCBIfam" id="TIGR01023">
    <property type="entry name" value="rpmG_bact"/>
    <property type="match status" value="1"/>
</dbReference>
<dbReference type="PANTHER" id="PTHR15238">
    <property type="entry name" value="54S RIBOSOMAL PROTEIN L39, MITOCHONDRIAL"/>
    <property type="match status" value="1"/>
</dbReference>
<gene>
    <name evidence="5" type="ORF">C2E21_3131</name>
</gene>
<evidence type="ECO:0000313" key="5">
    <source>
        <dbReference type="EMBL" id="PRW58583.1"/>
    </source>
</evidence>
<dbReference type="HAMAP" id="MF_00294">
    <property type="entry name" value="Ribosomal_bL33"/>
    <property type="match status" value="1"/>
</dbReference>
<dbReference type="PANTHER" id="PTHR15238:SF1">
    <property type="entry name" value="LARGE RIBOSOMAL SUBUNIT PROTEIN BL33M"/>
    <property type="match status" value="1"/>
</dbReference>
<evidence type="ECO:0000256" key="1">
    <source>
        <dbReference type="ARBA" id="ARBA00007596"/>
    </source>
</evidence>
<dbReference type="EMBL" id="LHPG02000005">
    <property type="protein sequence ID" value="PRW58583.1"/>
    <property type="molecule type" value="Genomic_DNA"/>
</dbReference>
<organism evidence="5 6">
    <name type="scientific">Chlorella sorokiniana</name>
    <name type="common">Freshwater green alga</name>
    <dbReference type="NCBI Taxonomy" id="3076"/>
    <lineage>
        <taxon>Eukaryota</taxon>
        <taxon>Viridiplantae</taxon>
        <taxon>Chlorophyta</taxon>
        <taxon>core chlorophytes</taxon>
        <taxon>Trebouxiophyceae</taxon>
        <taxon>Chlorellales</taxon>
        <taxon>Chlorellaceae</taxon>
        <taxon>Chlorella clade</taxon>
        <taxon>Chlorella</taxon>
    </lineage>
</organism>
<comment type="caution">
    <text evidence="5">The sequence shown here is derived from an EMBL/GenBank/DDBJ whole genome shotgun (WGS) entry which is preliminary data.</text>
</comment>
<dbReference type="GO" id="GO:0003735">
    <property type="term" value="F:structural constituent of ribosome"/>
    <property type="evidence" value="ECO:0007669"/>
    <property type="project" value="InterPro"/>
</dbReference>
<dbReference type="Gene3D" id="2.20.28.120">
    <property type="entry name" value="Ribosomal protein L33"/>
    <property type="match status" value="1"/>
</dbReference>
<comment type="similarity">
    <text evidence="1">Belongs to the bacterial ribosomal protein bL33 family.</text>
</comment>
<keyword evidence="3" id="KW-0687">Ribonucleoprotein</keyword>
<keyword evidence="4" id="KW-0812">Transmembrane</keyword>
<dbReference type="AlphaFoldDB" id="A0A2P6TWZ3"/>
<reference evidence="5 6" key="1">
    <citation type="journal article" date="2018" name="Plant J.">
        <title>Genome sequences of Chlorella sorokiniana UTEX 1602 and Micractinium conductrix SAG 241.80: implications to maltose excretion by a green alga.</title>
        <authorList>
            <person name="Arriola M.B."/>
            <person name="Velmurugan N."/>
            <person name="Zhang Y."/>
            <person name="Plunkett M.H."/>
            <person name="Hondzo H."/>
            <person name="Barney B.M."/>
        </authorList>
    </citation>
    <scope>NUCLEOTIDE SEQUENCE [LARGE SCALE GENOMIC DNA]</scope>
    <source>
        <strain evidence="6">UTEX 1602</strain>
    </source>
</reference>
<evidence type="ECO:0000313" key="6">
    <source>
        <dbReference type="Proteomes" id="UP000239899"/>
    </source>
</evidence>
<keyword evidence="6" id="KW-1185">Reference proteome</keyword>
<evidence type="ECO:0000256" key="4">
    <source>
        <dbReference type="SAM" id="Phobius"/>
    </source>
</evidence>
<accession>A0A2P6TWZ3</accession>
<dbReference type="NCBIfam" id="NF001860">
    <property type="entry name" value="PRK00595.1"/>
    <property type="match status" value="1"/>
</dbReference>
<dbReference type="InterPro" id="IPR011332">
    <property type="entry name" value="Ribosomal_zn-bd"/>
</dbReference>
<keyword evidence="4" id="KW-1133">Transmembrane helix</keyword>
<dbReference type="SUPFAM" id="SSF57829">
    <property type="entry name" value="Zn-binding ribosomal proteins"/>
    <property type="match status" value="1"/>
</dbReference>
<feature type="transmembrane region" description="Helical" evidence="4">
    <location>
        <begin position="6"/>
        <end position="26"/>
    </location>
</feature>
<keyword evidence="2" id="KW-0689">Ribosomal protein</keyword>
<dbReference type="STRING" id="3076.A0A2P6TWZ3"/>
<protein>
    <submittedName>
        <fullName evidence="5">50S ribosomal L33</fullName>
    </submittedName>
</protein>
<evidence type="ECO:0000256" key="3">
    <source>
        <dbReference type="ARBA" id="ARBA00023274"/>
    </source>
</evidence>
<dbReference type="InterPro" id="IPR001705">
    <property type="entry name" value="Ribosomal_bL33"/>
</dbReference>
<dbReference type="GO" id="GO:0005737">
    <property type="term" value="C:cytoplasm"/>
    <property type="evidence" value="ECO:0007669"/>
    <property type="project" value="UniProtKB-ARBA"/>
</dbReference>